<reference evidence="5" key="1">
    <citation type="submission" date="2021-12" db="EMBL/GenBank/DDBJ databases">
        <title>Discovery of the Pendulisporaceae a myxobacterial family with distinct sporulation behavior and unique specialized metabolism.</title>
        <authorList>
            <person name="Garcia R."/>
            <person name="Popoff A."/>
            <person name="Bader C.D."/>
            <person name="Loehr J."/>
            <person name="Walesch S."/>
            <person name="Walt C."/>
            <person name="Boldt J."/>
            <person name="Bunk B."/>
            <person name="Haeckl F.J.F.P.J."/>
            <person name="Gunesch A.P."/>
            <person name="Birkelbach J."/>
            <person name="Nuebel U."/>
            <person name="Pietschmann T."/>
            <person name="Bach T."/>
            <person name="Mueller R."/>
        </authorList>
    </citation>
    <scope>NUCLEOTIDE SEQUENCE</scope>
    <source>
        <strain evidence="5">MSr11367</strain>
    </source>
</reference>
<evidence type="ECO:0000256" key="2">
    <source>
        <dbReference type="ARBA" id="ARBA00023125"/>
    </source>
</evidence>
<keyword evidence="2" id="KW-0238">DNA-binding</keyword>
<protein>
    <submittedName>
        <fullName evidence="5">AraC family transcriptional regulator</fullName>
    </submittedName>
</protein>
<name>A0ABZ2L5Y9_9BACT</name>
<keyword evidence="3" id="KW-0804">Transcription</keyword>
<dbReference type="SMART" id="SM00342">
    <property type="entry name" value="HTH_ARAC"/>
    <property type="match status" value="1"/>
</dbReference>
<accession>A0ABZ2L5Y9</accession>
<evidence type="ECO:0000256" key="1">
    <source>
        <dbReference type="ARBA" id="ARBA00023015"/>
    </source>
</evidence>
<sequence length="104" mass="11817">MSAAALLRITEFIHANINQPLEVGTLAGVAAQSRFHFSRVFARSVGVSPHRYVMQLRLQRARDLLRDGRKTLSEIAYATGFVDQSHLTRWSRKIYGVPPGRLRR</sequence>
<dbReference type="InterPro" id="IPR009057">
    <property type="entry name" value="Homeodomain-like_sf"/>
</dbReference>
<dbReference type="SUPFAM" id="SSF46689">
    <property type="entry name" value="Homeodomain-like"/>
    <property type="match status" value="2"/>
</dbReference>
<evidence type="ECO:0000259" key="4">
    <source>
        <dbReference type="PROSITE" id="PS01124"/>
    </source>
</evidence>
<keyword evidence="6" id="KW-1185">Reference proteome</keyword>
<dbReference type="InterPro" id="IPR050204">
    <property type="entry name" value="AraC_XylS_family_regulators"/>
</dbReference>
<gene>
    <name evidence="5" type="ORF">LVJ94_03705</name>
</gene>
<keyword evidence="1" id="KW-0805">Transcription regulation</keyword>
<dbReference type="Gene3D" id="1.10.10.60">
    <property type="entry name" value="Homeodomain-like"/>
    <property type="match status" value="2"/>
</dbReference>
<organism evidence="5 6">
    <name type="scientific">Pendulispora rubella</name>
    <dbReference type="NCBI Taxonomy" id="2741070"/>
    <lineage>
        <taxon>Bacteria</taxon>
        <taxon>Pseudomonadati</taxon>
        <taxon>Myxococcota</taxon>
        <taxon>Myxococcia</taxon>
        <taxon>Myxococcales</taxon>
        <taxon>Sorangiineae</taxon>
        <taxon>Pendulisporaceae</taxon>
        <taxon>Pendulispora</taxon>
    </lineage>
</organism>
<dbReference type="InterPro" id="IPR018060">
    <property type="entry name" value="HTH_AraC"/>
</dbReference>
<evidence type="ECO:0000256" key="3">
    <source>
        <dbReference type="ARBA" id="ARBA00023163"/>
    </source>
</evidence>
<evidence type="ECO:0000313" key="5">
    <source>
        <dbReference type="EMBL" id="WXB06351.1"/>
    </source>
</evidence>
<feature type="domain" description="HTH araC/xylS-type" evidence="4">
    <location>
        <begin position="7"/>
        <end position="104"/>
    </location>
</feature>
<evidence type="ECO:0000313" key="6">
    <source>
        <dbReference type="Proteomes" id="UP001374803"/>
    </source>
</evidence>
<dbReference type="PROSITE" id="PS01124">
    <property type="entry name" value="HTH_ARAC_FAMILY_2"/>
    <property type="match status" value="1"/>
</dbReference>
<dbReference type="PANTHER" id="PTHR46796">
    <property type="entry name" value="HTH-TYPE TRANSCRIPTIONAL ACTIVATOR RHAS-RELATED"/>
    <property type="match status" value="1"/>
</dbReference>
<dbReference type="Pfam" id="PF12833">
    <property type="entry name" value="HTH_18"/>
    <property type="match status" value="1"/>
</dbReference>
<dbReference type="Proteomes" id="UP001374803">
    <property type="component" value="Chromosome"/>
</dbReference>
<dbReference type="EMBL" id="CP089983">
    <property type="protein sequence ID" value="WXB06351.1"/>
    <property type="molecule type" value="Genomic_DNA"/>
</dbReference>
<proteinExistence type="predicted"/>
<dbReference type="RefSeq" id="WP_394835997.1">
    <property type="nucleotide sequence ID" value="NZ_CP089929.1"/>
</dbReference>